<dbReference type="OMA" id="EEHIFMP"/>
<comment type="similarity">
    <text evidence="4">Belongs to the HAD-like hydrolase superfamily.</text>
</comment>
<evidence type="ECO:0000313" key="15">
    <source>
        <dbReference type="EnsemblMetazoa" id="CapteP182640"/>
    </source>
</evidence>
<dbReference type="GO" id="GO:0016791">
    <property type="term" value="F:phosphatase activity"/>
    <property type="evidence" value="ECO:0007669"/>
    <property type="project" value="InterPro"/>
</dbReference>
<comment type="cofactor">
    <cofactor evidence="1">
        <name>Mg(2+)</name>
        <dbReference type="ChEBI" id="CHEBI:18420"/>
    </cofactor>
</comment>
<evidence type="ECO:0000256" key="11">
    <source>
        <dbReference type="ARBA" id="ARBA00037258"/>
    </source>
</evidence>
<dbReference type="GO" id="GO:0004427">
    <property type="term" value="F:inorganic diphosphate phosphatase activity"/>
    <property type="evidence" value="ECO:0007669"/>
    <property type="project" value="UniProtKB-EC"/>
</dbReference>
<dbReference type="SUPFAM" id="SSF56784">
    <property type="entry name" value="HAD-like"/>
    <property type="match status" value="1"/>
</dbReference>
<dbReference type="GO" id="GO:0046872">
    <property type="term" value="F:metal ion binding"/>
    <property type="evidence" value="ECO:0007669"/>
    <property type="project" value="UniProtKB-KW"/>
</dbReference>
<dbReference type="PANTHER" id="PTHR19288:SF44">
    <property type="entry name" value="PHOSPHOLYSINE PHOSPHOHISTIDINE INORGANIC PYROPHOSPHATE PHOSPHATASE"/>
    <property type="match status" value="1"/>
</dbReference>
<name>R7UP30_CAPTE</name>
<dbReference type="PANTHER" id="PTHR19288">
    <property type="entry name" value="4-NITROPHENYLPHOSPHATASE-RELATED"/>
    <property type="match status" value="1"/>
</dbReference>
<comment type="catalytic activity">
    <reaction evidence="13">
        <text>diphosphate + H2O = 2 phosphate + H(+)</text>
        <dbReference type="Rhea" id="RHEA:24576"/>
        <dbReference type="ChEBI" id="CHEBI:15377"/>
        <dbReference type="ChEBI" id="CHEBI:15378"/>
        <dbReference type="ChEBI" id="CHEBI:33019"/>
        <dbReference type="ChEBI" id="CHEBI:43474"/>
        <dbReference type="EC" id="3.6.1.1"/>
    </reaction>
</comment>
<dbReference type="FunFam" id="3.40.50.1000:FF:000051">
    <property type="entry name" value="Phospholysine phosphohistidine inorganic pyrophosphate phosphatase"/>
    <property type="match status" value="1"/>
</dbReference>
<reference evidence="15" key="3">
    <citation type="submission" date="2015-06" db="UniProtKB">
        <authorList>
            <consortium name="EnsemblMetazoa"/>
        </authorList>
    </citation>
    <scope>IDENTIFICATION</scope>
</reference>
<protein>
    <recommendedName>
        <fullName evidence="12">Phospholysine phosphohistidine inorganic pyrophosphate phosphatase</fullName>
        <ecNumber evidence="5">3.6.1.1</ecNumber>
    </recommendedName>
</protein>
<dbReference type="EMBL" id="KB301771">
    <property type="protein sequence ID" value="ELU05136.1"/>
    <property type="molecule type" value="Genomic_DNA"/>
</dbReference>
<evidence type="ECO:0000256" key="5">
    <source>
        <dbReference type="ARBA" id="ARBA00012146"/>
    </source>
</evidence>
<keyword evidence="7" id="KW-0479">Metal-binding</keyword>
<evidence type="ECO:0000256" key="8">
    <source>
        <dbReference type="ARBA" id="ARBA00022801"/>
    </source>
</evidence>
<dbReference type="Pfam" id="PF13344">
    <property type="entry name" value="Hydrolase_6"/>
    <property type="match status" value="1"/>
</dbReference>
<dbReference type="NCBIfam" id="TIGR01549">
    <property type="entry name" value="HAD-SF-IA-v1"/>
    <property type="match status" value="1"/>
</dbReference>
<evidence type="ECO:0000256" key="3">
    <source>
        <dbReference type="ARBA" id="ARBA00004496"/>
    </source>
</evidence>
<dbReference type="Gene3D" id="3.40.50.1000">
    <property type="entry name" value="HAD superfamily/HAD-like"/>
    <property type="match status" value="2"/>
</dbReference>
<dbReference type="EMBL" id="AMQN01001343">
    <property type="status" value="NOT_ANNOTATED_CDS"/>
    <property type="molecule type" value="Genomic_DNA"/>
</dbReference>
<accession>R7UP30</accession>
<dbReference type="InterPro" id="IPR006355">
    <property type="entry name" value="LHPP/HDHD2"/>
</dbReference>
<evidence type="ECO:0000256" key="9">
    <source>
        <dbReference type="ARBA" id="ARBA00022842"/>
    </source>
</evidence>
<evidence type="ECO:0000256" key="4">
    <source>
        <dbReference type="ARBA" id="ARBA00007958"/>
    </source>
</evidence>
<evidence type="ECO:0000256" key="2">
    <source>
        <dbReference type="ARBA" id="ARBA00004123"/>
    </source>
</evidence>
<evidence type="ECO:0000313" key="14">
    <source>
        <dbReference type="EMBL" id="ELU05136.1"/>
    </source>
</evidence>
<keyword evidence="9" id="KW-0460">Magnesium</keyword>
<dbReference type="EnsemblMetazoa" id="CapteT182640">
    <property type="protein sequence ID" value="CapteP182640"/>
    <property type="gene ID" value="CapteG182640"/>
</dbReference>
<dbReference type="NCBIfam" id="TIGR01458">
    <property type="entry name" value="HAD-SF-IIA-hyp3"/>
    <property type="match status" value="1"/>
</dbReference>
<reference evidence="16" key="1">
    <citation type="submission" date="2012-12" db="EMBL/GenBank/DDBJ databases">
        <authorList>
            <person name="Hellsten U."/>
            <person name="Grimwood J."/>
            <person name="Chapman J.A."/>
            <person name="Shapiro H."/>
            <person name="Aerts A."/>
            <person name="Otillar R.P."/>
            <person name="Terry A.Y."/>
            <person name="Boore J.L."/>
            <person name="Simakov O."/>
            <person name="Marletaz F."/>
            <person name="Cho S.-J."/>
            <person name="Edsinger-Gonzales E."/>
            <person name="Havlak P."/>
            <person name="Kuo D.-H."/>
            <person name="Larsson T."/>
            <person name="Lv J."/>
            <person name="Arendt D."/>
            <person name="Savage R."/>
            <person name="Osoegawa K."/>
            <person name="de Jong P."/>
            <person name="Lindberg D.R."/>
            <person name="Seaver E.C."/>
            <person name="Weisblat D.A."/>
            <person name="Putnam N.H."/>
            <person name="Grigoriev I.V."/>
            <person name="Rokhsar D.S."/>
        </authorList>
    </citation>
    <scope>NUCLEOTIDE SEQUENCE</scope>
    <source>
        <strain evidence="16">I ESC-2004</strain>
    </source>
</reference>
<evidence type="ECO:0000256" key="6">
    <source>
        <dbReference type="ARBA" id="ARBA00022490"/>
    </source>
</evidence>
<reference evidence="14 16" key="2">
    <citation type="journal article" date="2013" name="Nature">
        <title>Insights into bilaterian evolution from three spiralian genomes.</title>
        <authorList>
            <person name="Simakov O."/>
            <person name="Marletaz F."/>
            <person name="Cho S.J."/>
            <person name="Edsinger-Gonzales E."/>
            <person name="Havlak P."/>
            <person name="Hellsten U."/>
            <person name="Kuo D.H."/>
            <person name="Larsson T."/>
            <person name="Lv J."/>
            <person name="Arendt D."/>
            <person name="Savage R."/>
            <person name="Osoegawa K."/>
            <person name="de Jong P."/>
            <person name="Grimwood J."/>
            <person name="Chapman J.A."/>
            <person name="Shapiro H."/>
            <person name="Aerts A."/>
            <person name="Otillar R.P."/>
            <person name="Terry A.Y."/>
            <person name="Boore J.L."/>
            <person name="Grigoriev I.V."/>
            <person name="Lindberg D.R."/>
            <person name="Seaver E.C."/>
            <person name="Weisblat D.A."/>
            <person name="Putnam N.H."/>
            <person name="Rokhsar D.S."/>
        </authorList>
    </citation>
    <scope>NUCLEOTIDE SEQUENCE</scope>
    <source>
        <strain evidence="14 16">I ESC-2004</strain>
    </source>
</reference>
<evidence type="ECO:0000256" key="1">
    <source>
        <dbReference type="ARBA" id="ARBA00001946"/>
    </source>
</evidence>
<organism evidence="14">
    <name type="scientific">Capitella teleta</name>
    <name type="common">Polychaete worm</name>
    <dbReference type="NCBI Taxonomy" id="283909"/>
    <lineage>
        <taxon>Eukaryota</taxon>
        <taxon>Metazoa</taxon>
        <taxon>Spiralia</taxon>
        <taxon>Lophotrochozoa</taxon>
        <taxon>Annelida</taxon>
        <taxon>Polychaeta</taxon>
        <taxon>Sedentaria</taxon>
        <taxon>Scolecida</taxon>
        <taxon>Capitellidae</taxon>
        <taxon>Capitella</taxon>
    </lineage>
</organism>
<dbReference type="InterPro" id="IPR036412">
    <property type="entry name" value="HAD-like_sf"/>
</dbReference>
<dbReference type="InterPro" id="IPR006439">
    <property type="entry name" value="HAD-SF_hydro_IA"/>
</dbReference>
<gene>
    <name evidence="14" type="ORF">CAPTEDRAFT_182640</name>
</gene>
<dbReference type="Pfam" id="PF13242">
    <property type="entry name" value="Hydrolase_like"/>
    <property type="match status" value="1"/>
</dbReference>
<dbReference type="OrthoDB" id="426235at2759"/>
<keyword evidence="8" id="KW-0378">Hydrolase</keyword>
<dbReference type="InterPro" id="IPR006357">
    <property type="entry name" value="HAD-SF_hydro_IIA"/>
</dbReference>
<dbReference type="STRING" id="283909.R7UP30"/>
<proteinExistence type="inferred from homology"/>
<dbReference type="EC" id="3.6.1.1" evidence="5"/>
<dbReference type="Proteomes" id="UP000014760">
    <property type="component" value="Unassembled WGS sequence"/>
</dbReference>
<evidence type="ECO:0000256" key="10">
    <source>
        <dbReference type="ARBA" id="ARBA00023242"/>
    </source>
</evidence>
<keyword evidence="16" id="KW-1185">Reference proteome</keyword>
<evidence type="ECO:0000256" key="7">
    <source>
        <dbReference type="ARBA" id="ARBA00022723"/>
    </source>
</evidence>
<evidence type="ECO:0000313" key="16">
    <source>
        <dbReference type="Proteomes" id="UP000014760"/>
    </source>
</evidence>
<dbReference type="InterPro" id="IPR023214">
    <property type="entry name" value="HAD_sf"/>
</dbReference>
<evidence type="ECO:0000256" key="12">
    <source>
        <dbReference type="ARBA" id="ARBA00039357"/>
    </source>
</evidence>
<keyword evidence="10" id="KW-0539">Nucleus</keyword>
<evidence type="ECO:0000256" key="13">
    <source>
        <dbReference type="ARBA" id="ARBA00047820"/>
    </source>
</evidence>
<dbReference type="CDD" id="cd07509">
    <property type="entry name" value="HAD_PPase"/>
    <property type="match status" value="1"/>
</dbReference>
<dbReference type="HOGENOM" id="CLU_043473_4_1_1"/>
<comment type="subcellular location">
    <subcellularLocation>
        <location evidence="3">Cytoplasm</location>
    </subcellularLocation>
    <subcellularLocation>
        <location evidence="2">Nucleus</location>
    </subcellularLocation>
</comment>
<dbReference type="NCBIfam" id="TIGR01460">
    <property type="entry name" value="HAD-SF-IIA"/>
    <property type="match status" value="1"/>
</dbReference>
<keyword evidence="6" id="KW-0963">Cytoplasm</keyword>
<sequence length="272" mass="29450">MAAALGPKGDWFLQSKSIKGFLLDITGVLYENGGVAIEGSIEAVNALREAGIPVRFCTNETQCTKEHIVTKLNRVGFNLQPHEIFPPAPAVRSFILERGLRPHLLIHDGAKAEFADVDQSNPTCVVVGDAEDFFSYANMNAAFQSLMAMENPVLISMGMGKFYSSKGKLTLDLGPFTKALEFACGVEAEVIGKPSKQFFLSALNDIGLKPEEAVMIGDDIVSDVGGAQACGLMGVQVRTGKYRPKDENHATVTPDGYVDNLLQAVKLYLKHR</sequence>
<comment type="function">
    <text evidence="11">Phosphatase that hydrolyzes imidodiphosphate, 3-phosphohistidine and 6-phospholysine. Has broad substrate specificity and can also hydrolyze inorganic diphosphate, but with lower efficiency.</text>
</comment>
<dbReference type="GO" id="GO:0005829">
    <property type="term" value="C:cytosol"/>
    <property type="evidence" value="ECO:0007669"/>
    <property type="project" value="TreeGrafter"/>
</dbReference>
<dbReference type="GO" id="GO:0005634">
    <property type="term" value="C:nucleus"/>
    <property type="evidence" value="ECO:0007669"/>
    <property type="project" value="UniProtKB-SubCell"/>
</dbReference>
<dbReference type="AlphaFoldDB" id="R7UP30"/>